<accession>A0A2T4Z0B7</accession>
<keyword evidence="5 8" id="KW-0378">Hydrolase</keyword>
<keyword evidence="8" id="KW-0800">Toxin</keyword>
<dbReference type="Pfam" id="PF01850">
    <property type="entry name" value="PIN"/>
    <property type="match status" value="1"/>
</dbReference>
<keyword evidence="6 8" id="KW-0460">Magnesium</keyword>
<evidence type="ECO:0000256" key="8">
    <source>
        <dbReference type="HAMAP-Rule" id="MF_00265"/>
    </source>
</evidence>
<dbReference type="HAMAP" id="MF_00265">
    <property type="entry name" value="VapC_Nob1"/>
    <property type="match status" value="1"/>
</dbReference>
<dbReference type="Proteomes" id="UP000241808">
    <property type="component" value="Unassembled WGS sequence"/>
</dbReference>
<evidence type="ECO:0000256" key="1">
    <source>
        <dbReference type="ARBA" id="ARBA00001946"/>
    </source>
</evidence>
<comment type="cofactor">
    <cofactor evidence="1 8">
        <name>Mg(2+)</name>
        <dbReference type="ChEBI" id="CHEBI:18420"/>
    </cofactor>
</comment>
<dbReference type="Gene3D" id="3.40.50.1010">
    <property type="entry name" value="5'-nuclease"/>
    <property type="match status" value="1"/>
</dbReference>
<evidence type="ECO:0000256" key="4">
    <source>
        <dbReference type="ARBA" id="ARBA00022723"/>
    </source>
</evidence>
<name>A0A2T4Z0B7_9HYPH</name>
<keyword evidence="2 8" id="KW-1277">Toxin-antitoxin system</keyword>
<protein>
    <recommendedName>
        <fullName evidence="8">Ribonuclease VapC</fullName>
        <shortName evidence="8">RNase VapC</shortName>
        <ecNumber evidence="8">3.1.-.-</ecNumber>
    </recommendedName>
    <alternativeName>
        <fullName evidence="8">Toxin VapC</fullName>
    </alternativeName>
</protein>
<dbReference type="RefSeq" id="WP_108178569.1">
    <property type="nucleotide sequence ID" value="NZ_PZZL01000007.1"/>
</dbReference>
<comment type="similarity">
    <text evidence="7 8">Belongs to the PINc/VapC protein family.</text>
</comment>
<evidence type="ECO:0000256" key="2">
    <source>
        <dbReference type="ARBA" id="ARBA00022649"/>
    </source>
</evidence>
<keyword evidence="3 8" id="KW-0540">Nuclease</keyword>
<evidence type="ECO:0000256" key="5">
    <source>
        <dbReference type="ARBA" id="ARBA00022801"/>
    </source>
</evidence>
<dbReference type="SUPFAM" id="SSF88723">
    <property type="entry name" value="PIN domain-like"/>
    <property type="match status" value="1"/>
</dbReference>
<evidence type="ECO:0000259" key="9">
    <source>
        <dbReference type="Pfam" id="PF01850"/>
    </source>
</evidence>
<dbReference type="EMBL" id="PZZL01000007">
    <property type="protein sequence ID" value="PTM52934.1"/>
    <property type="molecule type" value="Genomic_DNA"/>
</dbReference>
<dbReference type="InterPro" id="IPR022907">
    <property type="entry name" value="VapC_family"/>
</dbReference>
<dbReference type="GO" id="GO:0016787">
    <property type="term" value="F:hydrolase activity"/>
    <property type="evidence" value="ECO:0007669"/>
    <property type="project" value="UniProtKB-KW"/>
</dbReference>
<keyword evidence="11" id="KW-1185">Reference proteome</keyword>
<comment type="function">
    <text evidence="8">Toxic component of a toxin-antitoxin (TA) system. An RNase.</text>
</comment>
<dbReference type="PANTHER" id="PTHR33653:SF1">
    <property type="entry name" value="RIBONUCLEASE VAPC2"/>
    <property type="match status" value="1"/>
</dbReference>
<dbReference type="InterPro" id="IPR029060">
    <property type="entry name" value="PIN-like_dom_sf"/>
</dbReference>
<comment type="caution">
    <text evidence="10">The sequence shown here is derived from an EMBL/GenBank/DDBJ whole genome shotgun (WGS) entry which is preliminary data.</text>
</comment>
<evidence type="ECO:0000256" key="7">
    <source>
        <dbReference type="ARBA" id="ARBA00038093"/>
    </source>
</evidence>
<feature type="binding site" evidence="8">
    <location>
        <position position="99"/>
    </location>
    <ligand>
        <name>Mg(2+)</name>
        <dbReference type="ChEBI" id="CHEBI:18420"/>
    </ligand>
</feature>
<dbReference type="PANTHER" id="PTHR33653">
    <property type="entry name" value="RIBONUCLEASE VAPC2"/>
    <property type="match status" value="1"/>
</dbReference>
<dbReference type="EC" id="3.1.-.-" evidence="8"/>
<dbReference type="OrthoDB" id="32625at2"/>
<dbReference type="InterPro" id="IPR002716">
    <property type="entry name" value="PIN_dom"/>
</dbReference>
<evidence type="ECO:0000313" key="10">
    <source>
        <dbReference type="EMBL" id="PTM52934.1"/>
    </source>
</evidence>
<organism evidence="10 11">
    <name type="scientific">Phreatobacter oligotrophus</name>
    <dbReference type="NCBI Taxonomy" id="1122261"/>
    <lineage>
        <taxon>Bacteria</taxon>
        <taxon>Pseudomonadati</taxon>
        <taxon>Pseudomonadota</taxon>
        <taxon>Alphaproteobacteria</taxon>
        <taxon>Hyphomicrobiales</taxon>
        <taxon>Phreatobacteraceae</taxon>
        <taxon>Phreatobacter</taxon>
    </lineage>
</organism>
<dbReference type="CDD" id="cd09871">
    <property type="entry name" value="PIN_MtVapC28-VapC30-like"/>
    <property type="match status" value="1"/>
</dbReference>
<dbReference type="GO" id="GO:0090729">
    <property type="term" value="F:toxin activity"/>
    <property type="evidence" value="ECO:0007669"/>
    <property type="project" value="UniProtKB-KW"/>
</dbReference>
<evidence type="ECO:0000256" key="6">
    <source>
        <dbReference type="ARBA" id="ARBA00022842"/>
    </source>
</evidence>
<sequence>MVIDTSALLAILFSEPEAADLIRAIAQDGTRLMSAGSILEAGIIAQARKGDAGGHALDLMVVKLGIDIVAMTPHHADIARRAFRLFGKGQAKAGLNYGDCIAYALARDTGEPLLLKGDDFRQTDIVAVQW</sequence>
<proteinExistence type="inferred from homology"/>
<dbReference type="GO" id="GO:0000287">
    <property type="term" value="F:magnesium ion binding"/>
    <property type="evidence" value="ECO:0007669"/>
    <property type="project" value="UniProtKB-UniRule"/>
</dbReference>
<dbReference type="InterPro" id="IPR050556">
    <property type="entry name" value="Type_II_TA_system_RNase"/>
</dbReference>
<gene>
    <name evidence="8" type="primary">vapC</name>
    <name evidence="10" type="ORF">C8P69_107212</name>
</gene>
<evidence type="ECO:0000313" key="11">
    <source>
        <dbReference type="Proteomes" id="UP000241808"/>
    </source>
</evidence>
<evidence type="ECO:0000256" key="3">
    <source>
        <dbReference type="ARBA" id="ARBA00022722"/>
    </source>
</evidence>
<dbReference type="GO" id="GO:0004540">
    <property type="term" value="F:RNA nuclease activity"/>
    <property type="evidence" value="ECO:0007669"/>
    <property type="project" value="InterPro"/>
</dbReference>
<reference evidence="10 11" key="1">
    <citation type="submission" date="2018-04" db="EMBL/GenBank/DDBJ databases">
        <title>Genomic Encyclopedia of Archaeal and Bacterial Type Strains, Phase II (KMG-II): from individual species to whole genera.</title>
        <authorList>
            <person name="Goeker M."/>
        </authorList>
    </citation>
    <scope>NUCLEOTIDE SEQUENCE [LARGE SCALE GENOMIC DNA]</scope>
    <source>
        <strain evidence="10 11">DSM 25521</strain>
    </source>
</reference>
<feature type="binding site" evidence="8">
    <location>
        <position position="4"/>
    </location>
    <ligand>
        <name>Mg(2+)</name>
        <dbReference type="ChEBI" id="CHEBI:18420"/>
    </ligand>
</feature>
<feature type="domain" description="PIN" evidence="9">
    <location>
        <begin position="1"/>
        <end position="124"/>
    </location>
</feature>
<keyword evidence="4 8" id="KW-0479">Metal-binding</keyword>
<dbReference type="AlphaFoldDB" id="A0A2T4Z0B7"/>